<feature type="domain" description="Homeobox" evidence="6">
    <location>
        <begin position="141"/>
        <end position="201"/>
    </location>
</feature>
<name>B3RKR8_TRIAD</name>
<protein>
    <recommendedName>
        <fullName evidence="6">Homeobox domain-containing protein</fullName>
    </recommendedName>
</protein>
<dbReference type="KEGG" id="tad:TRIADDRAFT_51739"/>
<dbReference type="SMART" id="SM00389">
    <property type="entry name" value="HOX"/>
    <property type="match status" value="1"/>
</dbReference>
<evidence type="ECO:0000313" key="7">
    <source>
        <dbReference type="EMBL" id="EDV29426.1"/>
    </source>
</evidence>
<evidence type="ECO:0000259" key="6">
    <source>
        <dbReference type="PROSITE" id="PS50071"/>
    </source>
</evidence>
<dbReference type="PROSITE" id="PS50071">
    <property type="entry name" value="HOMEOBOX_2"/>
    <property type="match status" value="1"/>
</dbReference>
<dbReference type="InterPro" id="IPR009057">
    <property type="entry name" value="Homeodomain-like_sf"/>
</dbReference>
<dbReference type="FunCoup" id="B3RKR8">
    <property type="interactions" value="40"/>
</dbReference>
<dbReference type="eggNOG" id="KOG0492">
    <property type="taxonomic scope" value="Eukaryota"/>
</dbReference>
<dbReference type="Gene3D" id="1.10.10.60">
    <property type="entry name" value="Homeodomain-like"/>
    <property type="match status" value="1"/>
</dbReference>
<feature type="DNA-binding region" description="Homeobox" evidence="4">
    <location>
        <begin position="143"/>
        <end position="202"/>
    </location>
</feature>
<dbReference type="CTD" id="6749047"/>
<gene>
    <name evidence="7" type="ORF">TRIADDRAFT_51739</name>
</gene>
<accession>B3RKR8</accession>
<dbReference type="PhylomeDB" id="B3RKR8"/>
<dbReference type="EMBL" id="DS985241">
    <property type="protein sequence ID" value="EDV29426.1"/>
    <property type="molecule type" value="Genomic_DNA"/>
</dbReference>
<dbReference type="PANTHER" id="PTHR24327:SF41">
    <property type="entry name" value="BRAIN-SPECIFIC HOMEOBOX PROTEIN"/>
    <property type="match status" value="1"/>
</dbReference>
<evidence type="ECO:0000256" key="4">
    <source>
        <dbReference type="PROSITE-ProRule" id="PRU00108"/>
    </source>
</evidence>
<dbReference type="InParanoid" id="B3RKR8"/>
<comment type="subcellular location">
    <subcellularLocation>
        <location evidence="4 5">Nucleus</location>
    </subcellularLocation>
</comment>
<dbReference type="STRING" id="10228.B3RKR8"/>
<evidence type="ECO:0000256" key="1">
    <source>
        <dbReference type="ARBA" id="ARBA00023125"/>
    </source>
</evidence>
<sequence length="272" mass="31662">MVVAKREKVKNNKKSNAKCHRLGQSCPTLTEKPKDEKNFQTDFSKEPIANKFTAPTTMPFSVDRILGFANSTVAPMAIDPNYAYYRNSYNPNDFRYTYPAPYFGLGRLDWLQTNPHFTPVTVKNDNSNEDGQKNCTQKKRRISRCPRIPFSKDQLNLMEDVFQQQQYLSPRDIENLCRKLDLKEHRVKNWFQNRRAREKRARTSSSITVLTNQYETSPDSKKNVNSNETVTPTANPMYLTYTPNSPSKNALQDNRWLVTIPEKIQNIDQHKD</sequence>
<dbReference type="AlphaFoldDB" id="B3RKR8"/>
<dbReference type="SUPFAM" id="SSF46689">
    <property type="entry name" value="Homeodomain-like"/>
    <property type="match status" value="1"/>
</dbReference>
<dbReference type="PANTHER" id="PTHR24327">
    <property type="entry name" value="HOMEOBOX PROTEIN"/>
    <property type="match status" value="1"/>
</dbReference>
<dbReference type="HOGENOM" id="CLU_1024248_0_0_1"/>
<dbReference type="OrthoDB" id="1867783at2759"/>
<dbReference type="InterPro" id="IPR050460">
    <property type="entry name" value="Distal-less_Homeobox_TF"/>
</dbReference>
<dbReference type="GO" id="GO:0000981">
    <property type="term" value="F:DNA-binding transcription factor activity, RNA polymerase II-specific"/>
    <property type="evidence" value="ECO:0000318"/>
    <property type="project" value="GO_Central"/>
</dbReference>
<keyword evidence="8" id="KW-1185">Reference proteome</keyword>
<dbReference type="GO" id="GO:0000978">
    <property type="term" value="F:RNA polymerase II cis-regulatory region sequence-specific DNA binding"/>
    <property type="evidence" value="ECO:0000318"/>
    <property type="project" value="GO_Central"/>
</dbReference>
<dbReference type="Pfam" id="PF00046">
    <property type="entry name" value="Homeodomain"/>
    <property type="match status" value="1"/>
</dbReference>
<evidence type="ECO:0000256" key="3">
    <source>
        <dbReference type="ARBA" id="ARBA00023242"/>
    </source>
</evidence>
<dbReference type="GeneID" id="6749047"/>
<dbReference type="Proteomes" id="UP000009022">
    <property type="component" value="Unassembled WGS sequence"/>
</dbReference>
<keyword evidence="3 4" id="KW-0539">Nucleus</keyword>
<keyword evidence="2 4" id="KW-0371">Homeobox</keyword>
<dbReference type="RefSeq" id="XP_002108628.1">
    <property type="nucleotide sequence ID" value="XM_002108592.1"/>
</dbReference>
<organism evidence="7 8">
    <name type="scientific">Trichoplax adhaerens</name>
    <name type="common">Trichoplax reptans</name>
    <dbReference type="NCBI Taxonomy" id="10228"/>
    <lineage>
        <taxon>Eukaryota</taxon>
        <taxon>Metazoa</taxon>
        <taxon>Placozoa</taxon>
        <taxon>Uniplacotomia</taxon>
        <taxon>Trichoplacea</taxon>
        <taxon>Trichoplacidae</taxon>
        <taxon>Trichoplax</taxon>
    </lineage>
</organism>
<evidence type="ECO:0000256" key="5">
    <source>
        <dbReference type="RuleBase" id="RU000682"/>
    </source>
</evidence>
<dbReference type="CDD" id="cd00086">
    <property type="entry name" value="homeodomain"/>
    <property type="match status" value="1"/>
</dbReference>
<dbReference type="GO" id="GO:0006357">
    <property type="term" value="P:regulation of transcription by RNA polymerase II"/>
    <property type="evidence" value="ECO:0000318"/>
    <property type="project" value="GO_Central"/>
</dbReference>
<evidence type="ECO:0000256" key="2">
    <source>
        <dbReference type="ARBA" id="ARBA00023155"/>
    </source>
</evidence>
<proteinExistence type="predicted"/>
<evidence type="ECO:0000313" key="8">
    <source>
        <dbReference type="Proteomes" id="UP000009022"/>
    </source>
</evidence>
<dbReference type="InterPro" id="IPR001356">
    <property type="entry name" value="HD"/>
</dbReference>
<keyword evidence="1 4" id="KW-0238">DNA-binding</keyword>
<dbReference type="GO" id="GO:0005634">
    <property type="term" value="C:nucleus"/>
    <property type="evidence" value="ECO:0000318"/>
    <property type="project" value="GO_Central"/>
</dbReference>
<reference evidence="7 8" key="1">
    <citation type="journal article" date="2008" name="Nature">
        <title>The Trichoplax genome and the nature of placozoans.</title>
        <authorList>
            <person name="Srivastava M."/>
            <person name="Begovic E."/>
            <person name="Chapman J."/>
            <person name="Putnam N.H."/>
            <person name="Hellsten U."/>
            <person name="Kawashima T."/>
            <person name="Kuo A."/>
            <person name="Mitros T."/>
            <person name="Salamov A."/>
            <person name="Carpenter M.L."/>
            <person name="Signorovitch A.Y."/>
            <person name="Moreno M.A."/>
            <person name="Kamm K."/>
            <person name="Grimwood J."/>
            <person name="Schmutz J."/>
            <person name="Shapiro H."/>
            <person name="Grigoriev I.V."/>
            <person name="Buss L.W."/>
            <person name="Schierwater B."/>
            <person name="Dellaporta S.L."/>
            <person name="Rokhsar D.S."/>
        </authorList>
    </citation>
    <scope>NUCLEOTIDE SEQUENCE [LARGE SCALE GENOMIC DNA]</scope>
    <source>
        <strain evidence="7 8">Grell-BS-1999</strain>
    </source>
</reference>